<evidence type="ECO:0000259" key="11">
    <source>
        <dbReference type="Pfam" id="PF00593"/>
    </source>
</evidence>
<evidence type="ECO:0000256" key="6">
    <source>
        <dbReference type="ARBA" id="ARBA00023136"/>
    </source>
</evidence>
<organism evidence="13 14">
    <name type="scientific">Pseudidiomarina homiensis</name>
    <dbReference type="NCBI Taxonomy" id="364198"/>
    <lineage>
        <taxon>Bacteria</taxon>
        <taxon>Pseudomonadati</taxon>
        <taxon>Pseudomonadota</taxon>
        <taxon>Gammaproteobacteria</taxon>
        <taxon>Alteromonadales</taxon>
        <taxon>Idiomarinaceae</taxon>
        <taxon>Pseudidiomarina</taxon>
    </lineage>
</organism>
<dbReference type="OrthoDB" id="8670144at2"/>
<keyword evidence="7 8" id="KW-0998">Cell outer membrane</keyword>
<evidence type="ECO:0000256" key="7">
    <source>
        <dbReference type="ARBA" id="ARBA00023237"/>
    </source>
</evidence>
<sequence>MRKSFYLLPAAIAVQLAVNPAQAQETQQENIERITVTGSRIVESFDEVPASITIIDRDTIEANLHVSSELQSLLALAVPGMAPSTGSSSNFGQTLRGRNMLIMIDGVPQDTPLRNGALGIRTLDPASIERIEVLNGATSVWGNGAAGGVINYITKKSSDQGSTVSLTQAFKTSLVKTDDTLGYRAVLSVNGSEGDLGFVATLAQEKYGVQRDADGDILGLQYGLSDSKQRDAFFKFSYDLSDSQYLQLTYNYYDSDQDAAYKDVPGNIDLGEKTYAVPLDPNDEQLGAPQGPEGNYNVMAKYHNDALFANTSLTVDAYKQKIDNVFFWSPTLGNPDAGYAGGQSAILSEKQGLRSVFTSNFDIGGVYATFIYGIDLLNDVTSQPLLDGRIWVPEMDMSSKAGFLQTKWELAQDWTLKAGVRREDISVKVDDYETLRLCRDANTCSTPMQVSGGDMDYAATTYNVGLRYRYSDAFSPFASYSEGYEVPDLGLLLRTATVSDLSLIENEASIIKNYEIGFSSQLQDLFFTAALYRSTSDLGTRSVYDSATGIYRPARAPQKIWGFEATAEYTLNDHWSMQAAYGYTEGKDTENDMYLGARQISAPKFTSALNYTPNAELNVTLNWLHVFSRDRFEPNAQGFYSGDQGPIDSYDVVNLSASYQLDKWELFGGIENLFNADYFPARSQALRYGTGYSVKGVGATLSLGATYRF</sequence>
<dbReference type="PANTHER" id="PTHR30069:SF42">
    <property type="entry name" value="FERRIC AEROBACTIN RECEPTOR"/>
    <property type="match status" value="1"/>
</dbReference>
<comment type="similarity">
    <text evidence="8 9">Belongs to the TonB-dependent receptor family.</text>
</comment>
<evidence type="ECO:0000256" key="1">
    <source>
        <dbReference type="ARBA" id="ARBA00004571"/>
    </source>
</evidence>
<dbReference type="CDD" id="cd01347">
    <property type="entry name" value="ligand_gated_channel"/>
    <property type="match status" value="1"/>
</dbReference>
<protein>
    <submittedName>
        <fullName evidence="13">Ligand-gated channel protein</fullName>
    </submittedName>
</protein>
<dbReference type="PROSITE" id="PS52016">
    <property type="entry name" value="TONB_DEPENDENT_REC_3"/>
    <property type="match status" value="1"/>
</dbReference>
<evidence type="ECO:0000256" key="9">
    <source>
        <dbReference type="RuleBase" id="RU003357"/>
    </source>
</evidence>
<dbReference type="RefSeq" id="WP_157980894.1">
    <property type="nucleotide sequence ID" value="NZ_PIPX01000002.1"/>
</dbReference>
<dbReference type="InterPro" id="IPR036942">
    <property type="entry name" value="Beta-barrel_TonB_sf"/>
</dbReference>
<evidence type="ECO:0000259" key="12">
    <source>
        <dbReference type="Pfam" id="PF07715"/>
    </source>
</evidence>
<dbReference type="InterPro" id="IPR000531">
    <property type="entry name" value="Beta-barrel_TonB"/>
</dbReference>
<keyword evidence="2 8" id="KW-0813">Transport</keyword>
<dbReference type="Pfam" id="PF00593">
    <property type="entry name" value="TonB_dep_Rec_b-barrel"/>
    <property type="match status" value="1"/>
</dbReference>
<dbReference type="Proteomes" id="UP000287649">
    <property type="component" value="Unassembled WGS sequence"/>
</dbReference>
<dbReference type="InterPro" id="IPR039426">
    <property type="entry name" value="TonB-dep_rcpt-like"/>
</dbReference>
<keyword evidence="4 8" id="KW-0812">Transmembrane</keyword>
<accession>A0A432XXM5</accession>
<gene>
    <name evidence="13" type="ORF">CWI70_09955</name>
</gene>
<evidence type="ECO:0000313" key="13">
    <source>
        <dbReference type="EMBL" id="RUO53498.1"/>
    </source>
</evidence>
<feature type="domain" description="TonB-dependent receptor plug" evidence="12">
    <location>
        <begin position="47"/>
        <end position="149"/>
    </location>
</feature>
<name>A0A432XXM5_9GAMM</name>
<comment type="caution">
    <text evidence="13">The sequence shown here is derived from an EMBL/GenBank/DDBJ whole genome shotgun (WGS) entry which is preliminary data.</text>
</comment>
<feature type="signal peptide" evidence="10">
    <location>
        <begin position="1"/>
        <end position="23"/>
    </location>
</feature>
<evidence type="ECO:0000256" key="4">
    <source>
        <dbReference type="ARBA" id="ARBA00022692"/>
    </source>
</evidence>
<evidence type="ECO:0000256" key="3">
    <source>
        <dbReference type="ARBA" id="ARBA00022452"/>
    </source>
</evidence>
<feature type="chain" id="PRO_5019507930" evidence="10">
    <location>
        <begin position="24"/>
        <end position="709"/>
    </location>
</feature>
<dbReference type="EMBL" id="PIPX01000002">
    <property type="protein sequence ID" value="RUO53498.1"/>
    <property type="molecule type" value="Genomic_DNA"/>
</dbReference>
<dbReference type="InterPro" id="IPR037066">
    <property type="entry name" value="Plug_dom_sf"/>
</dbReference>
<dbReference type="AlphaFoldDB" id="A0A432XXM5"/>
<evidence type="ECO:0000256" key="10">
    <source>
        <dbReference type="SAM" id="SignalP"/>
    </source>
</evidence>
<dbReference type="PANTHER" id="PTHR30069">
    <property type="entry name" value="TONB-DEPENDENT OUTER MEMBRANE RECEPTOR"/>
    <property type="match status" value="1"/>
</dbReference>
<dbReference type="Gene3D" id="2.40.170.20">
    <property type="entry name" value="TonB-dependent receptor, beta-barrel domain"/>
    <property type="match status" value="1"/>
</dbReference>
<keyword evidence="5 9" id="KW-0798">TonB box</keyword>
<dbReference type="SUPFAM" id="SSF56935">
    <property type="entry name" value="Porins"/>
    <property type="match status" value="1"/>
</dbReference>
<evidence type="ECO:0000256" key="2">
    <source>
        <dbReference type="ARBA" id="ARBA00022448"/>
    </source>
</evidence>
<evidence type="ECO:0000256" key="5">
    <source>
        <dbReference type="ARBA" id="ARBA00023077"/>
    </source>
</evidence>
<keyword evidence="3 8" id="KW-1134">Transmembrane beta strand</keyword>
<dbReference type="GO" id="GO:0044718">
    <property type="term" value="P:siderophore transmembrane transport"/>
    <property type="evidence" value="ECO:0007669"/>
    <property type="project" value="TreeGrafter"/>
</dbReference>
<keyword evidence="6 8" id="KW-0472">Membrane</keyword>
<keyword evidence="10" id="KW-0732">Signal</keyword>
<evidence type="ECO:0000313" key="14">
    <source>
        <dbReference type="Proteomes" id="UP000287649"/>
    </source>
</evidence>
<dbReference type="GO" id="GO:0009279">
    <property type="term" value="C:cell outer membrane"/>
    <property type="evidence" value="ECO:0007669"/>
    <property type="project" value="UniProtKB-SubCell"/>
</dbReference>
<comment type="subcellular location">
    <subcellularLocation>
        <location evidence="1 8">Cell outer membrane</location>
        <topology evidence="1 8">Multi-pass membrane protein</topology>
    </subcellularLocation>
</comment>
<keyword evidence="14" id="KW-1185">Reference proteome</keyword>
<evidence type="ECO:0000256" key="8">
    <source>
        <dbReference type="PROSITE-ProRule" id="PRU01360"/>
    </source>
</evidence>
<reference evidence="14" key="1">
    <citation type="journal article" date="2018" name="Front. Microbiol.">
        <title>Genome-Based Analysis Reveals the Taxonomy and Diversity of the Family Idiomarinaceae.</title>
        <authorList>
            <person name="Liu Y."/>
            <person name="Lai Q."/>
            <person name="Shao Z."/>
        </authorList>
    </citation>
    <scope>NUCLEOTIDE SEQUENCE [LARGE SCALE GENOMIC DNA]</scope>
    <source>
        <strain evidence="14">PO-M2</strain>
    </source>
</reference>
<dbReference type="GO" id="GO:0015344">
    <property type="term" value="F:siderophore uptake transmembrane transporter activity"/>
    <property type="evidence" value="ECO:0007669"/>
    <property type="project" value="TreeGrafter"/>
</dbReference>
<feature type="domain" description="TonB-dependent receptor-like beta-barrel" evidence="11">
    <location>
        <begin position="238"/>
        <end position="673"/>
    </location>
</feature>
<proteinExistence type="inferred from homology"/>
<dbReference type="InterPro" id="IPR012910">
    <property type="entry name" value="Plug_dom"/>
</dbReference>
<dbReference type="Gene3D" id="2.170.130.10">
    <property type="entry name" value="TonB-dependent receptor, plug domain"/>
    <property type="match status" value="1"/>
</dbReference>
<dbReference type="Pfam" id="PF07715">
    <property type="entry name" value="Plug"/>
    <property type="match status" value="1"/>
</dbReference>